<dbReference type="SUPFAM" id="SSF63411">
    <property type="entry name" value="LuxS/MPP-like metallohydrolase"/>
    <property type="match status" value="2"/>
</dbReference>
<evidence type="ECO:0000256" key="3">
    <source>
        <dbReference type="ARBA" id="ARBA00022660"/>
    </source>
</evidence>
<evidence type="ECO:0000256" key="8">
    <source>
        <dbReference type="ARBA" id="ARBA00023136"/>
    </source>
</evidence>
<dbReference type="Proteomes" id="UP000078544">
    <property type="component" value="Unassembled WGS sequence"/>
</dbReference>
<evidence type="ECO:0000256" key="9">
    <source>
        <dbReference type="ARBA" id="ARBA00038146"/>
    </source>
</evidence>
<dbReference type="PANTHER" id="PTHR11851">
    <property type="entry name" value="METALLOPROTEASE"/>
    <property type="match status" value="1"/>
</dbReference>
<dbReference type="STRING" id="1081109.A0A162IDB5"/>
<name>A0A162IDB5_9HYPO</name>
<evidence type="ECO:0000259" key="13">
    <source>
        <dbReference type="Pfam" id="PF05193"/>
    </source>
</evidence>
<dbReference type="GO" id="GO:0005743">
    <property type="term" value="C:mitochondrial inner membrane"/>
    <property type="evidence" value="ECO:0007669"/>
    <property type="project" value="UniProtKB-SubCell"/>
</dbReference>
<protein>
    <recommendedName>
        <fullName evidence="10">Cytochrome b-c1 complex subunit 2, mitochondrial</fullName>
    </recommendedName>
    <alternativeName>
        <fullName evidence="11">Core protein II</fullName>
    </alternativeName>
</protein>
<sequence>MLSRPALVREAQLVARRCCSIQPLQRRGYAAAAASTGNFETKKVSGLKIASRDAQGPTTKLAVVAKAGTRFQPLPGLTVGLEEFAFKARLPGNTQRRSALRITRESELLGGQLNATHTREALVLEANFLREDLPYFAELLAEVVSMTKYTTHEFHEDVERILHLKQAALTGNVNALALDNAHAVAFHTGLGTSIYPSASSPVQKYLNEEHIASYADVVYSRPNIAIVADGASADNLTNWVEQFFKDVPASSQSGQTLRDEASKYHGGEQRISHPGGNSIVLAFPGSDAAGSKPEIAVLAALLGGQPTIKWAPGFSLLSKATVGASGLAVTASNLTYSDAGLLTVQLSGNAASVRRAAADTVKALKSIADGSIGKEDVAKAIANAKFEISEEAQLRAPSILRAGSGLITGDKITDLPTLTKGINGITAEKLKTTAKTLLEGKATVSTVGDLFVLPYAEEIGLRV</sequence>
<keyword evidence="5" id="KW-0809">Transit peptide</keyword>
<keyword evidence="3" id="KW-0679">Respiratory chain</keyword>
<evidence type="ECO:0000256" key="1">
    <source>
        <dbReference type="ARBA" id="ARBA00004443"/>
    </source>
</evidence>
<dbReference type="GO" id="GO:0046872">
    <property type="term" value="F:metal ion binding"/>
    <property type="evidence" value="ECO:0007669"/>
    <property type="project" value="InterPro"/>
</dbReference>
<feature type="domain" description="Peptidase M16 C-terminal" evidence="13">
    <location>
        <begin position="206"/>
        <end position="382"/>
    </location>
</feature>
<evidence type="ECO:0000256" key="5">
    <source>
        <dbReference type="ARBA" id="ARBA00022946"/>
    </source>
</evidence>
<keyword evidence="7" id="KW-0496">Mitochondrion</keyword>
<comment type="similarity">
    <text evidence="9">Belongs to the peptidase M16 family. UQCRC2/QCR2 subfamily.</text>
</comment>
<organism evidence="14 15">
    <name type="scientific">Moelleriella libera RCEF 2490</name>
    <dbReference type="NCBI Taxonomy" id="1081109"/>
    <lineage>
        <taxon>Eukaryota</taxon>
        <taxon>Fungi</taxon>
        <taxon>Dikarya</taxon>
        <taxon>Ascomycota</taxon>
        <taxon>Pezizomycotina</taxon>
        <taxon>Sordariomycetes</taxon>
        <taxon>Hypocreomycetidae</taxon>
        <taxon>Hypocreales</taxon>
        <taxon>Clavicipitaceae</taxon>
        <taxon>Moelleriella</taxon>
    </lineage>
</organism>
<evidence type="ECO:0000256" key="7">
    <source>
        <dbReference type="ARBA" id="ARBA00023128"/>
    </source>
</evidence>
<evidence type="ECO:0000256" key="2">
    <source>
        <dbReference type="ARBA" id="ARBA00022448"/>
    </source>
</evidence>
<dbReference type="InterPro" id="IPR007863">
    <property type="entry name" value="Peptidase_M16_C"/>
</dbReference>
<keyword evidence="6" id="KW-0249">Electron transport</keyword>
<dbReference type="EMBL" id="AZGY01000017">
    <property type="protein sequence ID" value="KZZ91783.1"/>
    <property type="molecule type" value="Genomic_DNA"/>
</dbReference>
<dbReference type="PANTHER" id="PTHR11851:SF209">
    <property type="entry name" value="CYTOCHROME B-C1 COMPLEX SUBUNIT 2, MITOCHONDRIAL"/>
    <property type="match status" value="1"/>
</dbReference>
<evidence type="ECO:0000313" key="15">
    <source>
        <dbReference type="Proteomes" id="UP000078544"/>
    </source>
</evidence>
<keyword evidence="8" id="KW-0472">Membrane</keyword>
<keyword evidence="2" id="KW-0813">Transport</keyword>
<dbReference type="Gene3D" id="3.30.830.10">
    <property type="entry name" value="Metalloenzyme, LuxS/M16 peptidase-like"/>
    <property type="match status" value="2"/>
</dbReference>
<dbReference type="Pfam" id="PF05193">
    <property type="entry name" value="Peptidase_M16_C"/>
    <property type="match status" value="1"/>
</dbReference>
<accession>A0A162IDB5</accession>
<dbReference type="OrthoDB" id="6369905at2759"/>
<comment type="caution">
    <text evidence="14">The sequence shown here is derived from an EMBL/GenBank/DDBJ whole genome shotgun (WGS) entry which is preliminary data.</text>
</comment>
<keyword evidence="4" id="KW-0999">Mitochondrion inner membrane</keyword>
<evidence type="ECO:0000256" key="10">
    <source>
        <dbReference type="ARBA" id="ARBA00040751"/>
    </source>
</evidence>
<comment type="subcellular location">
    <subcellularLocation>
        <location evidence="1">Mitochondrion inner membrane</location>
        <topology evidence="1">Peripheral membrane protein</topology>
        <orientation evidence="1">Matrix side</orientation>
    </subcellularLocation>
</comment>
<evidence type="ECO:0000256" key="11">
    <source>
        <dbReference type="ARBA" id="ARBA00041372"/>
    </source>
</evidence>
<dbReference type="AlphaFoldDB" id="A0A162IDB5"/>
<reference evidence="14 15" key="1">
    <citation type="journal article" date="2016" name="Genome Biol. Evol.">
        <title>Divergent and convergent evolution of fungal pathogenicity.</title>
        <authorList>
            <person name="Shang Y."/>
            <person name="Xiao G."/>
            <person name="Zheng P."/>
            <person name="Cen K."/>
            <person name="Zhan S."/>
            <person name="Wang C."/>
        </authorList>
    </citation>
    <scope>NUCLEOTIDE SEQUENCE [LARGE SCALE GENOMIC DNA]</scope>
    <source>
        <strain evidence="14 15">RCEF 2490</strain>
    </source>
</reference>
<dbReference type="InterPro" id="IPR050361">
    <property type="entry name" value="MPP/UQCRC_Complex"/>
</dbReference>
<dbReference type="FunFam" id="3.30.830.10:FF:000039">
    <property type="entry name" value="Ubiquinol-cytochrome c reductase core subunit 2"/>
    <property type="match status" value="1"/>
</dbReference>
<evidence type="ECO:0000256" key="4">
    <source>
        <dbReference type="ARBA" id="ARBA00022792"/>
    </source>
</evidence>
<evidence type="ECO:0000259" key="12">
    <source>
        <dbReference type="Pfam" id="PF00675"/>
    </source>
</evidence>
<proteinExistence type="inferred from homology"/>
<dbReference type="InterPro" id="IPR011249">
    <property type="entry name" value="Metalloenz_LuxS/M16"/>
</dbReference>
<gene>
    <name evidence="14" type="ORF">AAL_06537</name>
</gene>
<evidence type="ECO:0000313" key="14">
    <source>
        <dbReference type="EMBL" id="KZZ91783.1"/>
    </source>
</evidence>
<keyword evidence="15" id="KW-1185">Reference proteome</keyword>
<feature type="domain" description="Peptidase M16 N-terminal" evidence="12">
    <location>
        <begin position="49"/>
        <end position="194"/>
    </location>
</feature>
<dbReference type="Pfam" id="PF00675">
    <property type="entry name" value="Peptidase_M16"/>
    <property type="match status" value="1"/>
</dbReference>
<dbReference type="InterPro" id="IPR011765">
    <property type="entry name" value="Pept_M16_N"/>
</dbReference>
<dbReference type="FunFam" id="3.30.830.10:FF:000021">
    <property type="entry name" value="Cytochrome b-c1 complex subunit 2"/>
    <property type="match status" value="1"/>
</dbReference>
<evidence type="ECO:0000256" key="6">
    <source>
        <dbReference type="ARBA" id="ARBA00022982"/>
    </source>
</evidence>